<keyword evidence="4" id="KW-1185">Reference proteome</keyword>
<evidence type="ECO:0000256" key="1">
    <source>
        <dbReference type="SAM" id="Coils"/>
    </source>
</evidence>
<accession>A0A699Z1B0</accession>
<feature type="coiled-coil region" evidence="1">
    <location>
        <begin position="99"/>
        <end position="183"/>
    </location>
</feature>
<feature type="non-terminal residue" evidence="3">
    <location>
        <position position="227"/>
    </location>
</feature>
<evidence type="ECO:0000256" key="2">
    <source>
        <dbReference type="SAM" id="MobiDB-lite"/>
    </source>
</evidence>
<sequence>GSAPASTQPVRYCAPDDPDAPGKAITSPSVVYAAPSGDEEEEDGEGTTKYELTQASPVEDMLLQLQRRWETVVQLTLSERAGKLYSALEAADQTLSSQLAEIQQSVHQKQKELARADELQAAQQSHEREQRLLQLQNTHALSARVQEQQVERLQQQAQHAAQRKRAEEAAAAAEARAEQEAARAAAAAAAQAKQQEEAARAAAAAAATMVGVAKCKAWAVACYESGA</sequence>
<reference evidence="3 4" key="1">
    <citation type="submission" date="2020-02" db="EMBL/GenBank/DDBJ databases">
        <title>Draft genome sequence of Haematococcus lacustris strain NIES-144.</title>
        <authorList>
            <person name="Morimoto D."/>
            <person name="Nakagawa S."/>
            <person name="Yoshida T."/>
            <person name="Sawayama S."/>
        </authorList>
    </citation>
    <scope>NUCLEOTIDE SEQUENCE [LARGE SCALE GENOMIC DNA]</scope>
    <source>
        <strain evidence="3 4">NIES-144</strain>
    </source>
</reference>
<evidence type="ECO:0000313" key="4">
    <source>
        <dbReference type="Proteomes" id="UP000485058"/>
    </source>
</evidence>
<keyword evidence="1" id="KW-0175">Coiled coil</keyword>
<evidence type="ECO:0000313" key="3">
    <source>
        <dbReference type="EMBL" id="GFH15295.1"/>
    </source>
</evidence>
<dbReference type="AlphaFoldDB" id="A0A699Z1B0"/>
<protein>
    <submittedName>
        <fullName evidence="3">Uncharacterized protein</fullName>
    </submittedName>
</protein>
<proteinExistence type="predicted"/>
<gene>
    <name evidence="3" type="ORF">HaLaN_11496</name>
</gene>
<feature type="non-terminal residue" evidence="3">
    <location>
        <position position="1"/>
    </location>
</feature>
<dbReference type="Proteomes" id="UP000485058">
    <property type="component" value="Unassembled WGS sequence"/>
</dbReference>
<comment type="caution">
    <text evidence="3">The sequence shown here is derived from an EMBL/GenBank/DDBJ whole genome shotgun (WGS) entry which is preliminary data.</text>
</comment>
<dbReference type="EMBL" id="BLLF01000831">
    <property type="protein sequence ID" value="GFH15295.1"/>
    <property type="molecule type" value="Genomic_DNA"/>
</dbReference>
<name>A0A699Z1B0_HAELA</name>
<feature type="region of interest" description="Disordered" evidence="2">
    <location>
        <begin position="1"/>
        <end position="53"/>
    </location>
</feature>
<organism evidence="3 4">
    <name type="scientific">Haematococcus lacustris</name>
    <name type="common">Green alga</name>
    <name type="synonym">Haematococcus pluvialis</name>
    <dbReference type="NCBI Taxonomy" id="44745"/>
    <lineage>
        <taxon>Eukaryota</taxon>
        <taxon>Viridiplantae</taxon>
        <taxon>Chlorophyta</taxon>
        <taxon>core chlorophytes</taxon>
        <taxon>Chlorophyceae</taxon>
        <taxon>CS clade</taxon>
        <taxon>Chlamydomonadales</taxon>
        <taxon>Haematococcaceae</taxon>
        <taxon>Haematococcus</taxon>
    </lineage>
</organism>